<evidence type="ECO:0008006" key="4">
    <source>
        <dbReference type="Google" id="ProtNLM"/>
    </source>
</evidence>
<sequence>MVKPVVRTISWLLIQAFCHGRYCDSTWYVPAIEMEFVSNLPECLISGRCQCLLGLVLRLTAGTRMSSCSDYGSRPRLFSCLSRDARGGHDAPHGCDRPQRSVRLPTRGCSFGSAPVLS</sequence>
<name>A0A165KCC1_9BASI</name>
<accession>A0A165KCC1</accession>
<feature type="signal peptide" evidence="1">
    <location>
        <begin position="1"/>
        <end position="20"/>
    </location>
</feature>
<feature type="chain" id="PRO_5007860795" description="Secreted protein" evidence="1">
    <location>
        <begin position="21"/>
        <end position="118"/>
    </location>
</feature>
<evidence type="ECO:0000256" key="1">
    <source>
        <dbReference type="SAM" id="SignalP"/>
    </source>
</evidence>
<proteinExistence type="predicted"/>
<keyword evidence="1" id="KW-0732">Signal</keyword>
<organism evidence="2 3">
    <name type="scientific">Calocera cornea HHB12733</name>
    <dbReference type="NCBI Taxonomy" id="1353952"/>
    <lineage>
        <taxon>Eukaryota</taxon>
        <taxon>Fungi</taxon>
        <taxon>Dikarya</taxon>
        <taxon>Basidiomycota</taxon>
        <taxon>Agaricomycotina</taxon>
        <taxon>Dacrymycetes</taxon>
        <taxon>Dacrymycetales</taxon>
        <taxon>Dacrymycetaceae</taxon>
        <taxon>Calocera</taxon>
    </lineage>
</organism>
<keyword evidence="3" id="KW-1185">Reference proteome</keyword>
<evidence type="ECO:0000313" key="2">
    <source>
        <dbReference type="EMBL" id="KZT62953.1"/>
    </source>
</evidence>
<dbReference type="Proteomes" id="UP000076842">
    <property type="component" value="Unassembled WGS sequence"/>
</dbReference>
<dbReference type="AlphaFoldDB" id="A0A165KCC1"/>
<gene>
    <name evidence="2" type="ORF">CALCODRAFT_6504</name>
</gene>
<dbReference type="InParanoid" id="A0A165KCC1"/>
<protein>
    <recommendedName>
        <fullName evidence="4">Secreted protein</fullName>
    </recommendedName>
</protein>
<dbReference type="EMBL" id="KV423914">
    <property type="protein sequence ID" value="KZT62953.1"/>
    <property type="molecule type" value="Genomic_DNA"/>
</dbReference>
<evidence type="ECO:0000313" key="3">
    <source>
        <dbReference type="Proteomes" id="UP000076842"/>
    </source>
</evidence>
<reference evidence="2 3" key="1">
    <citation type="journal article" date="2016" name="Mol. Biol. Evol.">
        <title>Comparative Genomics of Early-Diverging Mushroom-Forming Fungi Provides Insights into the Origins of Lignocellulose Decay Capabilities.</title>
        <authorList>
            <person name="Nagy L.G."/>
            <person name="Riley R."/>
            <person name="Tritt A."/>
            <person name="Adam C."/>
            <person name="Daum C."/>
            <person name="Floudas D."/>
            <person name="Sun H."/>
            <person name="Yadav J.S."/>
            <person name="Pangilinan J."/>
            <person name="Larsson K.H."/>
            <person name="Matsuura K."/>
            <person name="Barry K."/>
            <person name="Labutti K."/>
            <person name="Kuo R."/>
            <person name="Ohm R.A."/>
            <person name="Bhattacharya S.S."/>
            <person name="Shirouzu T."/>
            <person name="Yoshinaga Y."/>
            <person name="Martin F.M."/>
            <person name="Grigoriev I.V."/>
            <person name="Hibbett D.S."/>
        </authorList>
    </citation>
    <scope>NUCLEOTIDE SEQUENCE [LARGE SCALE GENOMIC DNA]</scope>
    <source>
        <strain evidence="2 3">HHB12733</strain>
    </source>
</reference>